<keyword evidence="2" id="KW-0547">Nucleotide-binding</keyword>
<evidence type="ECO:0000256" key="5">
    <source>
        <dbReference type="ARBA" id="ARBA00022840"/>
    </source>
</evidence>
<feature type="chain" id="PRO_5042113861" evidence="7">
    <location>
        <begin position="17"/>
        <end position="238"/>
    </location>
</feature>
<evidence type="ECO:0000313" key="9">
    <source>
        <dbReference type="EMBL" id="KAJ7644131.1"/>
    </source>
</evidence>
<accession>A0AAD7FXW5</accession>
<proteinExistence type="inferred from homology"/>
<evidence type="ECO:0000256" key="2">
    <source>
        <dbReference type="ARBA" id="ARBA00022741"/>
    </source>
</evidence>
<feature type="signal peptide" evidence="7">
    <location>
        <begin position="1"/>
        <end position="16"/>
    </location>
</feature>
<dbReference type="Pfam" id="PF13087">
    <property type="entry name" value="AAA_12"/>
    <property type="match status" value="1"/>
</dbReference>
<evidence type="ECO:0000313" key="10">
    <source>
        <dbReference type="Proteomes" id="UP001221142"/>
    </source>
</evidence>
<dbReference type="GO" id="GO:0016604">
    <property type="term" value="C:nuclear body"/>
    <property type="evidence" value="ECO:0007669"/>
    <property type="project" value="TreeGrafter"/>
</dbReference>
<keyword evidence="3" id="KW-0378">Hydrolase</keyword>
<evidence type="ECO:0000259" key="8">
    <source>
        <dbReference type="Pfam" id="PF13087"/>
    </source>
</evidence>
<dbReference type="InterPro" id="IPR045055">
    <property type="entry name" value="DNA2/NAM7-like"/>
</dbReference>
<dbReference type="EMBL" id="JARKIF010000003">
    <property type="protein sequence ID" value="KAJ7644131.1"/>
    <property type="molecule type" value="Genomic_DNA"/>
</dbReference>
<evidence type="ECO:0000256" key="3">
    <source>
        <dbReference type="ARBA" id="ARBA00022801"/>
    </source>
</evidence>
<name>A0AAD7FXW5_9AGAR</name>
<dbReference type="InterPro" id="IPR041679">
    <property type="entry name" value="DNA2/NAM7-like_C"/>
</dbReference>
<keyword evidence="7" id="KW-0732">Signal</keyword>
<keyword evidence="10" id="KW-1185">Reference proteome</keyword>
<dbReference type="GO" id="GO:0005524">
    <property type="term" value="F:ATP binding"/>
    <property type="evidence" value="ECO:0007669"/>
    <property type="project" value="UniProtKB-KW"/>
</dbReference>
<dbReference type="GO" id="GO:0004386">
    <property type="term" value="F:helicase activity"/>
    <property type="evidence" value="ECO:0007669"/>
    <property type="project" value="UniProtKB-KW"/>
</dbReference>
<keyword evidence="4" id="KW-0347">Helicase</keyword>
<dbReference type="GO" id="GO:0006369">
    <property type="term" value="P:termination of RNA polymerase II transcription"/>
    <property type="evidence" value="ECO:0007669"/>
    <property type="project" value="TreeGrafter"/>
</dbReference>
<reference evidence="9" key="1">
    <citation type="submission" date="2023-03" db="EMBL/GenBank/DDBJ databases">
        <title>Massive genome expansion in bonnet fungi (Mycena s.s.) driven by repeated elements and novel gene families across ecological guilds.</title>
        <authorList>
            <consortium name="Lawrence Berkeley National Laboratory"/>
            <person name="Harder C.B."/>
            <person name="Miyauchi S."/>
            <person name="Viragh M."/>
            <person name="Kuo A."/>
            <person name="Thoen E."/>
            <person name="Andreopoulos B."/>
            <person name="Lu D."/>
            <person name="Skrede I."/>
            <person name="Drula E."/>
            <person name="Henrissat B."/>
            <person name="Morin E."/>
            <person name="Kohler A."/>
            <person name="Barry K."/>
            <person name="LaButti K."/>
            <person name="Morin E."/>
            <person name="Salamov A."/>
            <person name="Lipzen A."/>
            <person name="Mereny Z."/>
            <person name="Hegedus B."/>
            <person name="Baldrian P."/>
            <person name="Stursova M."/>
            <person name="Weitz H."/>
            <person name="Taylor A."/>
            <person name="Grigoriev I.V."/>
            <person name="Nagy L.G."/>
            <person name="Martin F."/>
            <person name="Kauserud H."/>
        </authorList>
    </citation>
    <scope>NUCLEOTIDE SEQUENCE</scope>
    <source>
        <strain evidence="9">9284</strain>
    </source>
</reference>
<organism evidence="9 10">
    <name type="scientific">Roridomyces roridus</name>
    <dbReference type="NCBI Taxonomy" id="1738132"/>
    <lineage>
        <taxon>Eukaryota</taxon>
        <taxon>Fungi</taxon>
        <taxon>Dikarya</taxon>
        <taxon>Basidiomycota</taxon>
        <taxon>Agaricomycotina</taxon>
        <taxon>Agaricomycetes</taxon>
        <taxon>Agaricomycetidae</taxon>
        <taxon>Agaricales</taxon>
        <taxon>Marasmiineae</taxon>
        <taxon>Mycenaceae</taxon>
        <taxon>Roridomyces</taxon>
    </lineage>
</organism>
<dbReference type="InterPro" id="IPR027417">
    <property type="entry name" value="P-loop_NTPase"/>
</dbReference>
<comment type="similarity">
    <text evidence="1">Belongs to the DNA2/NAM7 helicase family.</text>
</comment>
<evidence type="ECO:0000256" key="1">
    <source>
        <dbReference type="ARBA" id="ARBA00007913"/>
    </source>
</evidence>
<feature type="region of interest" description="Disordered" evidence="6">
    <location>
        <begin position="179"/>
        <end position="238"/>
    </location>
</feature>
<dbReference type="CDD" id="cd18808">
    <property type="entry name" value="SF1_C_Upf1"/>
    <property type="match status" value="1"/>
</dbReference>
<sequence>MVKWAVCCQLLRVVCCRPPFPVISMYRAQIVELRRQFTQAFGADVLHTVDFNTVDGFQGQEKTIIILSCVRAGPGLESIGFLSDVRRMNVALTRAKSSLFILGNAPTLSRSNEIWNSIITDARDRASLVSADVSYFTASSAAVQNLPAAPTKAKSIAPVAPIPSDLTTPREMKMDVDRRTIEPPPLPMPAAPVQSLKRKSEAPTDEPSSSKAPKPNPKPRPPRPKDPSSSIFIPKKKR</sequence>
<dbReference type="PANTHER" id="PTHR10887:SF495">
    <property type="entry name" value="HELICASE SENATAXIN ISOFORM X1-RELATED"/>
    <property type="match status" value="1"/>
</dbReference>
<dbReference type="SUPFAM" id="SSF52540">
    <property type="entry name" value="P-loop containing nucleoside triphosphate hydrolases"/>
    <property type="match status" value="1"/>
</dbReference>
<protein>
    <submittedName>
        <fullName evidence="9">AAA domain-containing protein</fullName>
    </submittedName>
</protein>
<evidence type="ECO:0000256" key="4">
    <source>
        <dbReference type="ARBA" id="ARBA00022806"/>
    </source>
</evidence>
<dbReference type="GO" id="GO:0016787">
    <property type="term" value="F:hydrolase activity"/>
    <property type="evidence" value="ECO:0007669"/>
    <property type="project" value="UniProtKB-KW"/>
</dbReference>
<feature type="domain" description="DNA2/NAM7 helicase-like C-terminal" evidence="8">
    <location>
        <begin position="21"/>
        <end position="105"/>
    </location>
</feature>
<dbReference type="GO" id="GO:0001147">
    <property type="term" value="F:transcription termination site sequence-specific DNA binding"/>
    <property type="evidence" value="ECO:0007669"/>
    <property type="project" value="TreeGrafter"/>
</dbReference>
<dbReference type="PANTHER" id="PTHR10887">
    <property type="entry name" value="DNA2/NAM7 HELICASE FAMILY"/>
    <property type="match status" value="1"/>
</dbReference>
<evidence type="ECO:0000256" key="7">
    <source>
        <dbReference type="SAM" id="SignalP"/>
    </source>
</evidence>
<dbReference type="FunFam" id="3.40.50.300:FF:000326">
    <property type="entry name" value="P-loop containing nucleoside triphosphate hydrolase"/>
    <property type="match status" value="1"/>
</dbReference>
<comment type="caution">
    <text evidence="9">The sequence shown here is derived from an EMBL/GenBank/DDBJ whole genome shotgun (WGS) entry which is preliminary data.</text>
</comment>
<dbReference type="InterPro" id="IPR047187">
    <property type="entry name" value="SF1_C_Upf1"/>
</dbReference>
<dbReference type="GO" id="GO:0005694">
    <property type="term" value="C:chromosome"/>
    <property type="evidence" value="ECO:0007669"/>
    <property type="project" value="UniProtKB-ARBA"/>
</dbReference>
<keyword evidence="5" id="KW-0067">ATP-binding</keyword>
<gene>
    <name evidence="9" type="ORF">FB45DRAFT_289179</name>
</gene>
<evidence type="ECO:0000256" key="6">
    <source>
        <dbReference type="SAM" id="MobiDB-lite"/>
    </source>
</evidence>
<dbReference type="Gene3D" id="3.40.50.300">
    <property type="entry name" value="P-loop containing nucleotide triphosphate hydrolases"/>
    <property type="match status" value="1"/>
</dbReference>
<dbReference type="AlphaFoldDB" id="A0AAD7FXW5"/>
<dbReference type="Proteomes" id="UP001221142">
    <property type="component" value="Unassembled WGS sequence"/>
</dbReference>